<organism evidence="2 3">
    <name type="scientific">Methylovirgula ligni</name>
    <dbReference type="NCBI Taxonomy" id="569860"/>
    <lineage>
        <taxon>Bacteria</taxon>
        <taxon>Pseudomonadati</taxon>
        <taxon>Pseudomonadota</taxon>
        <taxon>Alphaproteobacteria</taxon>
        <taxon>Hyphomicrobiales</taxon>
        <taxon>Beijerinckiaceae</taxon>
        <taxon>Methylovirgula</taxon>
    </lineage>
</organism>
<protein>
    <recommendedName>
        <fullName evidence="4">YHS domain-containing protein</fullName>
    </recommendedName>
</protein>
<keyword evidence="3" id="KW-1185">Reference proteome</keyword>
<sequence length="146" mass="15773">MTRRLQSSMQCILCVLIGLGFSTAVANAQSVKPDTPPDAEADSNAAMKLTTNDPRIGNALSGHHGTWKWVVPPVKMAGGFDDHDPIGVISGKLIPADCSLNWTDPDSHKLYCFTSATSLIYFMDVPHTYLTAAEKKWQSLTGKPAI</sequence>
<feature type="signal peptide" evidence="1">
    <location>
        <begin position="1"/>
        <end position="28"/>
    </location>
</feature>
<evidence type="ECO:0008006" key="4">
    <source>
        <dbReference type="Google" id="ProtNLM"/>
    </source>
</evidence>
<dbReference type="EMBL" id="QUMO01000003">
    <property type="protein sequence ID" value="REF85899.1"/>
    <property type="molecule type" value="Genomic_DNA"/>
</dbReference>
<evidence type="ECO:0000256" key="1">
    <source>
        <dbReference type="SAM" id="SignalP"/>
    </source>
</evidence>
<evidence type="ECO:0000313" key="3">
    <source>
        <dbReference type="Proteomes" id="UP000256900"/>
    </source>
</evidence>
<feature type="chain" id="PRO_5017600574" description="YHS domain-containing protein" evidence="1">
    <location>
        <begin position="29"/>
        <end position="146"/>
    </location>
</feature>
<dbReference type="AlphaFoldDB" id="A0A3D9Z416"/>
<dbReference type="RefSeq" id="WP_129396478.1">
    <property type="nucleotide sequence ID" value="NZ_CP025086.1"/>
</dbReference>
<name>A0A3D9Z416_9HYPH</name>
<dbReference type="Proteomes" id="UP000256900">
    <property type="component" value="Unassembled WGS sequence"/>
</dbReference>
<keyword evidence="1" id="KW-0732">Signal</keyword>
<reference evidence="2 3" key="1">
    <citation type="submission" date="2018-08" db="EMBL/GenBank/DDBJ databases">
        <title>Genomic Encyclopedia of Type Strains, Phase IV (KMG-IV): sequencing the most valuable type-strain genomes for metagenomic binning, comparative biology and taxonomic classification.</title>
        <authorList>
            <person name="Goeker M."/>
        </authorList>
    </citation>
    <scope>NUCLEOTIDE SEQUENCE [LARGE SCALE GENOMIC DNA]</scope>
    <source>
        <strain evidence="2 3">BW863</strain>
    </source>
</reference>
<dbReference type="OrthoDB" id="8434755at2"/>
<gene>
    <name evidence="2" type="ORF">DES32_1938</name>
</gene>
<accession>A0A3D9Z416</accession>
<evidence type="ECO:0000313" key="2">
    <source>
        <dbReference type="EMBL" id="REF85899.1"/>
    </source>
</evidence>
<comment type="caution">
    <text evidence="2">The sequence shown here is derived from an EMBL/GenBank/DDBJ whole genome shotgun (WGS) entry which is preliminary data.</text>
</comment>
<proteinExistence type="predicted"/>